<feature type="region of interest" description="Disordered" evidence="1">
    <location>
        <begin position="545"/>
        <end position="595"/>
    </location>
</feature>
<feature type="region of interest" description="Disordered" evidence="1">
    <location>
        <begin position="658"/>
        <end position="724"/>
    </location>
</feature>
<evidence type="ECO:0000313" key="3">
    <source>
        <dbReference type="Proteomes" id="UP000232323"/>
    </source>
</evidence>
<dbReference type="Proteomes" id="UP000232323">
    <property type="component" value="Unassembled WGS sequence"/>
</dbReference>
<sequence>MKISRLELLTSSSRGKCRHYRTRREPGWIAFARRPVKYPKDHKDEEDEPKLPSSSVDATNKYRDFFEDVGPNQQDFQSEKQGPDAVSGGISSSGRAAKRLAAGLEADMLSGLGSISLFSEQRVQKVEEMARMERLAEARNRPAVDRSWEIDLLMAELADEGFDLDAEWGSVQSRTTTTAKAKITSGSDALKPVKLVKPPRNPKFEAMRKEEELRRRARRKLFSDGSASAYLLDGSFSSSSDDESSARLEAAARVLQNLPYAPSAGPAGLAGMTETQPSFPGLDPNFVSRPRTAPEGYTSPARPPLSNGLPNSSSSSSRVDYQSTAYFPPAPFEVPSSSSSAATKRTLSPEEVLEVLEDSVDDLLRGALGAIKREEEARLFMQRPANSTSSTSQARPSTSNIKGMKGFTSGISPAAAAAAASPKLLPNKPFSSELMSTFQEGGTFSNFNALSAQKELLGFVQDSRRRKDRSAGNAIGVSHVSTSGSTASNLTAATAHPSGTTDVLTSASSQLAALRVTAEKAQAELYSEMMQLLEDSSDDLLLRTAPGTTPSQLTQAPSQMPIPSSSSVSEMRQAMKVTPNESTQKGQKSPSQIQRSSFQALLDALPPAQSDAGLPLVSPLLELEDEAPTLPSWIPSSPAMKEGQEDDLEDFLMDLQDLHSPSRGSTAEKGVRKPALVDKPERPNGIMGVGKRETPTKPKQQRQQAQPSPASDSVRHTASRDNSKADSGALLALAKEFQADMLGFLASLDREDKPTSRFYSDALESEFIEESINATSRSRIPVAEDVGEDLDSFAASLLRQQMDSGGRSWEKLDRIQAPAARPPHPAGKDGGPVAAAIPPQRLASSSKQQKTNKSGPSLDDPVGQPKPSVAGSKPQNKKKSKQKEMKSSGQPGRGLVLGEYLDKVYSLAKASASSVGKSTVSSLSESSTVPTENAANESAIKNSVSVTDSPSTIAGTPDSRTSFPPVTSAKAADLLPMPVAPRRTKTGQVAAAVPQVLRDATGLSRNRSPAPPPAPPAVAGRKSVMTARQLPMVRDISSANQADKRIVKRQFPAVCKDHLQVPHQVPHGTSTDSPDITIPVAAAERVAGSGANDADCGSVAPAVSEDHDDSDHDAANAASTPLGGRGRRVVVAAATFISMNESSQEGSRVPESGHEGKKSWSKSRSECSNQLRAERGGSGRFKGQPQAQATIKNRWSKERSTEKEINSSVHIMSADARPRPSQFTPSGKTAQYKQAVSSGKLSPYIEDKTSCCRSRKEQLNSQASKGGCAVVLAVFSQGRRTLALSLVTRGTIKVGDAVSIEKSASAQNKGKVGIPHGRVSSQFPTPPASSSPDASGSLGSMHCVASVTSIKLWEGGFQSSVQEGDKFTLTCEGYEEWGSGDVILLQDSSTHAGSSQAALGRLEGVIKPPAWPGAAIAAAAAAAAEARIVAVTEARQLLSARLRSATSTAVTSAAPALLPSAQPSSDPMSRRQEATKEKYSSMAPQSHAIKDMVLCGCAEVQSVYQSEKAGFKTQVWADCWHILGEVKRGGRVRVLRGVVGGNAGGKGGNGGQVVGSYEVKKLTTFLAAEPAIYGKEAATKEEGGASAISKLKFVDIYPISSSNHNGHWGFASSHTSNELANTRLGSPYASPHRSMASYSEGGVKSNQDGKFSTDFSVLCEPPVGSEKVWVQKGDFLEFYSFPLKRQLQRTQKGLKNLEAETVGQKVPVVAEDIVDASLFVLSPPSSTRTIFNPALTNYIPCFDWVGYLAAKHLGQKIQVLDNDAVIAVGEKDQQLLELTASSKGKMKESSKGYGNTSDKETEPKPPSAPGDSWRARLVSADQADKAAAPAVGGAGRQYEVDSTSRNRIASSDAHYDNPQWVEFRELRAVFNNMKRSGILMEVDIVGWSRGEFLTEILLPAGSELERAVTSIDEEVAAEQPPTLYLTAPDAFISTSTRLKLLRMVSEQANQDGLCSEVNGEMEWLYRPYSPVNAVVAAASKRKADQPTGVTKGWYEPEYEDVGDTPVVDLITQDDDSLHQINEEIGPGVNAQNAQSQLLRSVDPDVQPQPRHVMIEGDIQVEAEELYSVEGGMDSGSGWYEPNESTTLASEDSSTTLEALDEGKDMDASEKEVVQQEVSNAEISIEDSLTEAIITAGEAVMKVVDQVVPFSLGLSMLGEERKDIPEEQPTSEESGKGTSEEPPAVSVEALKDALDTVLDSASAQGAGPLDTMDELAVLDSVADGTLAGALEGALQGAVYGAVGGAVEGAMEGVVEGAFEGVMQGALEGAATGDGSVHGVLQGALDAVLDNAVQGAVEGLFEGAVVGAIEGAAEGALEGALSGAMDCIGMSLGSSDEDIASSVRATAEANDKTEVKPDDTWGPHAEGADAMPLASVADQVAAIVAEAFEDKVASLSDMWDSFTNVVGVEAAPESAPGEKSGQSEAGITLNLEAVISSISRATAVVSGAEANVAEQQQQVGSAVPLSAGVTTQASLPVLMKQRIVADKKVESYHEQFSGAFHMKEGLLDEERVVKTVMIVSKTKAVPGQPLEIMLQEVPSELLKRAAMPEGLASQALKVLRSNTGAEIIGEVVHVLQHGLYLVFDLEIIIDSAPNSEVAPSGHGSENHESSASMTPSTDLHSVYVDRGSQSGVETDRGTPSLSVTQALASDAALVQETTPVPVSKQIVPILGYFPDSQVLRSIQGIRDSRDLCACFKVGDLIEARLGGMPADNIRHLNGNCVLQCDVVGSS</sequence>
<feature type="region of interest" description="Disordered" evidence="1">
    <location>
        <begin position="911"/>
        <end position="969"/>
    </location>
</feature>
<name>A0A250XFM5_9CHLO</name>
<feature type="region of interest" description="Disordered" evidence="1">
    <location>
        <begin position="1779"/>
        <end position="1813"/>
    </location>
</feature>
<feature type="region of interest" description="Disordered" evidence="1">
    <location>
        <begin position="2593"/>
        <end position="2614"/>
    </location>
</feature>
<organism evidence="2 3">
    <name type="scientific">Chlamydomonas eustigma</name>
    <dbReference type="NCBI Taxonomy" id="1157962"/>
    <lineage>
        <taxon>Eukaryota</taxon>
        <taxon>Viridiplantae</taxon>
        <taxon>Chlorophyta</taxon>
        <taxon>core chlorophytes</taxon>
        <taxon>Chlorophyceae</taxon>
        <taxon>CS clade</taxon>
        <taxon>Chlamydomonadales</taxon>
        <taxon>Chlamydomonadaceae</taxon>
        <taxon>Chlamydomonas</taxon>
    </lineage>
</organism>
<feature type="compositionally biased region" description="Polar residues" evidence="1">
    <location>
        <begin position="579"/>
        <end position="595"/>
    </location>
</feature>
<feature type="compositionally biased region" description="Polar residues" evidence="1">
    <location>
        <begin position="842"/>
        <end position="855"/>
    </location>
</feature>
<feature type="compositionally biased region" description="Basic and acidic residues" evidence="1">
    <location>
        <begin position="1468"/>
        <end position="1479"/>
    </location>
</feature>
<feature type="compositionally biased region" description="Low complexity" evidence="1">
    <location>
        <begin position="557"/>
        <end position="569"/>
    </location>
</feature>
<feature type="region of interest" description="Disordered" evidence="1">
    <location>
        <begin position="383"/>
        <end position="404"/>
    </location>
</feature>
<feature type="compositionally biased region" description="Basic and acidic residues" evidence="1">
    <location>
        <begin position="669"/>
        <end position="682"/>
    </location>
</feature>
<keyword evidence="3" id="KW-1185">Reference proteome</keyword>
<protein>
    <submittedName>
        <fullName evidence="2">Uncharacterized protein</fullName>
    </submittedName>
</protein>
<reference evidence="2 3" key="1">
    <citation type="submission" date="2017-08" db="EMBL/GenBank/DDBJ databases">
        <title>Acidophilic green algal genome provides insights into adaptation to an acidic environment.</title>
        <authorList>
            <person name="Hirooka S."/>
            <person name="Hirose Y."/>
            <person name="Kanesaki Y."/>
            <person name="Higuchi S."/>
            <person name="Fujiwara T."/>
            <person name="Onuma R."/>
            <person name="Era A."/>
            <person name="Ohbayashi R."/>
            <person name="Uzuka A."/>
            <person name="Nozaki H."/>
            <person name="Yoshikawa H."/>
            <person name="Miyagishima S.Y."/>
        </authorList>
    </citation>
    <scope>NUCLEOTIDE SEQUENCE [LARGE SCALE GENOMIC DNA]</scope>
    <source>
        <strain evidence="2 3">NIES-2499</strain>
    </source>
</reference>
<feature type="region of interest" description="Disordered" evidence="1">
    <location>
        <begin position="1140"/>
        <end position="1208"/>
    </location>
</feature>
<feature type="compositionally biased region" description="Polar residues" evidence="1">
    <location>
        <begin position="384"/>
        <end position="401"/>
    </location>
</feature>
<feature type="region of interest" description="Disordered" evidence="1">
    <location>
        <begin position="266"/>
        <end position="320"/>
    </location>
</feature>
<feature type="compositionally biased region" description="Low complexity" evidence="1">
    <location>
        <begin position="304"/>
        <end position="317"/>
    </location>
</feature>
<feature type="region of interest" description="Disordered" evidence="1">
    <location>
        <begin position="2072"/>
        <end position="2108"/>
    </location>
</feature>
<feature type="compositionally biased region" description="Low complexity" evidence="1">
    <location>
        <begin position="1453"/>
        <end position="1465"/>
    </location>
</feature>
<feature type="compositionally biased region" description="Polar residues" evidence="1">
    <location>
        <begin position="479"/>
        <end position="496"/>
    </location>
</feature>
<comment type="caution">
    <text evidence="2">The sequence shown here is derived from an EMBL/GenBank/DDBJ whole genome shotgun (WGS) entry which is preliminary data.</text>
</comment>
<feature type="compositionally biased region" description="Basic and acidic residues" evidence="1">
    <location>
        <begin position="1195"/>
        <end position="1205"/>
    </location>
</feature>
<feature type="region of interest" description="Disordered" evidence="1">
    <location>
        <begin position="1001"/>
        <end position="1022"/>
    </location>
</feature>
<evidence type="ECO:0000313" key="2">
    <source>
        <dbReference type="EMBL" id="GAX81719.1"/>
    </source>
</evidence>
<accession>A0A250XFM5</accession>
<gene>
    <name evidence="2" type="ORF">CEUSTIGMA_g9147.t1</name>
</gene>
<dbReference type="EMBL" id="BEGY01000069">
    <property type="protein sequence ID" value="GAX81719.1"/>
    <property type="molecule type" value="Genomic_DNA"/>
</dbReference>
<feature type="region of interest" description="Disordered" evidence="1">
    <location>
        <begin position="34"/>
        <end position="92"/>
    </location>
</feature>
<feature type="compositionally biased region" description="Basic and acidic residues" evidence="1">
    <location>
        <begin position="713"/>
        <end position="724"/>
    </location>
</feature>
<feature type="region of interest" description="Disordered" evidence="1">
    <location>
        <begin position="1089"/>
        <end position="1122"/>
    </location>
</feature>
<feature type="compositionally biased region" description="Low complexity" evidence="1">
    <location>
        <begin position="697"/>
        <end position="711"/>
    </location>
</feature>
<dbReference type="STRING" id="1157962.A0A250XFM5"/>
<feature type="region of interest" description="Disordered" evidence="1">
    <location>
        <begin position="1453"/>
        <end position="1482"/>
    </location>
</feature>
<feature type="compositionally biased region" description="Polar residues" evidence="1">
    <location>
        <begin position="930"/>
        <end position="965"/>
    </location>
</feature>
<feature type="region of interest" description="Disordered" evidence="1">
    <location>
        <begin position="802"/>
        <end position="895"/>
    </location>
</feature>
<feature type="region of interest" description="Disordered" evidence="1">
    <location>
        <begin position="1305"/>
        <end position="1336"/>
    </location>
</feature>
<feature type="region of interest" description="Disordered" evidence="1">
    <location>
        <begin position="2158"/>
        <end position="2182"/>
    </location>
</feature>
<evidence type="ECO:0000256" key="1">
    <source>
        <dbReference type="SAM" id="MobiDB-lite"/>
    </source>
</evidence>
<feature type="compositionally biased region" description="Low complexity" evidence="1">
    <location>
        <begin position="911"/>
        <end position="929"/>
    </location>
</feature>
<feature type="compositionally biased region" description="Polar residues" evidence="1">
    <location>
        <begin position="546"/>
        <end position="556"/>
    </location>
</feature>
<feature type="compositionally biased region" description="Polar residues" evidence="1">
    <location>
        <begin position="2082"/>
        <end position="2096"/>
    </location>
</feature>
<feature type="region of interest" description="Disordered" evidence="1">
    <location>
        <begin position="1826"/>
        <end position="1845"/>
    </location>
</feature>
<proteinExistence type="predicted"/>
<feature type="region of interest" description="Disordered" evidence="1">
    <location>
        <begin position="469"/>
        <end position="496"/>
    </location>
</feature>